<organism evidence="2 3">
    <name type="scientific">Clunio marinus</name>
    <dbReference type="NCBI Taxonomy" id="568069"/>
    <lineage>
        <taxon>Eukaryota</taxon>
        <taxon>Metazoa</taxon>
        <taxon>Ecdysozoa</taxon>
        <taxon>Arthropoda</taxon>
        <taxon>Hexapoda</taxon>
        <taxon>Insecta</taxon>
        <taxon>Pterygota</taxon>
        <taxon>Neoptera</taxon>
        <taxon>Endopterygota</taxon>
        <taxon>Diptera</taxon>
        <taxon>Nematocera</taxon>
        <taxon>Chironomoidea</taxon>
        <taxon>Chironomidae</taxon>
        <taxon>Clunio</taxon>
    </lineage>
</organism>
<name>A0A1J1HLF6_9DIPT</name>
<dbReference type="Proteomes" id="UP000183832">
    <property type="component" value="Unassembled WGS sequence"/>
</dbReference>
<gene>
    <name evidence="2" type="ORF">CLUMA_CG002025</name>
</gene>
<accession>A0A1J1HLF6</accession>
<dbReference type="AlphaFoldDB" id="A0A1J1HLF6"/>
<dbReference type="GO" id="GO:0071897">
    <property type="term" value="P:DNA biosynthetic process"/>
    <property type="evidence" value="ECO:0007669"/>
    <property type="project" value="UniProtKB-ARBA"/>
</dbReference>
<dbReference type="InterPro" id="IPR043128">
    <property type="entry name" value="Rev_trsase/Diguanyl_cyclase"/>
</dbReference>
<reference evidence="2 3" key="1">
    <citation type="submission" date="2015-04" db="EMBL/GenBank/DDBJ databases">
        <authorList>
            <person name="Syromyatnikov M.Y."/>
            <person name="Popov V.N."/>
        </authorList>
    </citation>
    <scope>NUCLEOTIDE SEQUENCE [LARGE SCALE GENOMIC DNA]</scope>
</reference>
<dbReference type="OrthoDB" id="7756849at2759"/>
<dbReference type="SUPFAM" id="SSF56672">
    <property type="entry name" value="DNA/RNA polymerases"/>
    <property type="match status" value="1"/>
</dbReference>
<evidence type="ECO:0000259" key="1">
    <source>
        <dbReference type="PROSITE" id="PS50878"/>
    </source>
</evidence>
<dbReference type="Pfam" id="PF00078">
    <property type="entry name" value="RVT_1"/>
    <property type="match status" value="1"/>
</dbReference>
<feature type="domain" description="Reverse transcriptase" evidence="1">
    <location>
        <begin position="1"/>
        <end position="65"/>
    </location>
</feature>
<dbReference type="STRING" id="568069.A0A1J1HLF6"/>
<dbReference type="InterPro" id="IPR043502">
    <property type="entry name" value="DNA/RNA_pol_sf"/>
</dbReference>
<dbReference type="Gene3D" id="3.30.70.270">
    <property type="match status" value="1"/>
</dbReference>
<dbReference type="PROSITE" id="PS50878">
    <property type="entry name" value="RT_POL"/>
    <property type="match status" value="1"/>
</dbReference>
<dbReference type="InterPro" id="IPR051320">
    <property type="entry name" value="Viral_Replic_Matur_Polypro"/>
</dbReference>
<keyword evidence="3" id="KW-1185">Reference proteome</keyword>
<proteinExistence type="predicted"/>
<protein>
    <submittedName>
        <fullName evidence="2">CLUMA_CG002025, isoform A</fullName>
    </submittedName>
</protein>
<dbReference type="PANTHER" id="PTHR33064:SF37">
    <property type="entry name" value="RIBONUCLEASE H"/>
    <property type="match status" value="1"/>
</dbReference>
<dbReference type="PANTHER" id="PTHR33064">
    <property type="entry name" value="POL PROTEIN"/>
    <property type="match status" value="1"/>
</dbReference>
<dbReference type="EMBL" id="CVRI01000006">
    <property type="protein sequence ID" value="CRK88244.1"/>
    <property type="molecule type" value="Genomic_DNA"/>
</dbReference>
<dbReference type="InterPro" id="IPR000477">
    <property type="entry name" value="RT_dom"/>
</dbReference>
<sequence>MCLNELYGKDALAYIDDLVCPSKTPEENLQKLRRIFIKFRQNNLSLNPKKCKFLQKSLLFLGHKVGFEGTSLDESRKKNIADFLSRIQDSGKHIIIENNKITEVGKNEIHPQLLALTRSASKQLRLSDDQLFDNFLTTHDVVNKTFNNIKMANDPINEDDADDCVYFINQDLFNRND</sequence>
<evidence type="ECO:0000313" key="3">
    <source>
        <dbReference type="Proteomes" id="UP000183832"/>
    </source>
</evidence>
<evidence type="ECO:0000313" key="2">
    <source>
        <dbReference type="EMBL" id="CRK88244.1"/>
    </source>
</evidence>